<dbReference type="NCBIfam" id="TIGR03509">
    <property type="entry name" value="OMP_MtrB_PioB"/>
    <property type="match status" value="1"/>
</dbReference>
<name>A0A370DVB5_9GAMM</name>
<dbReference type="GO" id="GO:0009279">
    <property type="term" value="C:cell outer membrane"/>
    <property type="evidence" value="ECO:0007669"/>
    <property type="project" value="UniProtKB-SubCell"/>
</dbReference>
<dbReference type="AlphaFoldDB" id="A0A370DVB5"/>
<dbReference type="SUPFAM" id="SSF56935">
    <property type="entry name" value="Porins"/>
    <property type="match status" value="2"/>
</dbReference>
<sequence length="676" mass="75300">MEASIIQSLGQQGNYCIGEAEVGIGYVSDDYFKFGRYTGLHEKGAYVNANAHLYFKEGRADYASVQASDLGLDSRSLRLEYGKQGKYDFFIDYDQLPNYKIDTAATPFDGAGSNHLTLPGGFDINTNVDDHLKPFDIETERRRLRASASWSPMAHYKLSLAVKHETKKGTDSIGTAIGGSGQSFMGNVATALLPEPIDYVTNEIDLAASYADKKMQWELKYHMSFFENNEQALSWENPWFASGSGPEEGQISLAPSNQFYQLSLTGSYLFTPTTRLSGVISRGTMYQDESFLPYSTLATSAALPVDSLEGEVDITNARFSLHARPMRSLRLNAGYSYSERDNKTPQATYNYTRLDTVEAVGAVTNEPVSYKKHRYNLGARYRLNNRADTSLEYIYDKTNRTFSEVEENEEQTVKAGLKLSPLDTLDASLKIARSSRDASEYQSADFEHPLLRKYYYADRDRNSAGLRLDYYPHQAVSLGFSADYAKDDYRNSEIGLVDSSQPSYTVDISYAPNADLSIYSYYTREEMDTFQVGSGPGGAGGGQGAIRDWTADIEDVVDTMGIGFKHAVIKDKLEIGADYAYSKSAENIMLTDSTNAATSQYPDLTTKLHSLKLSADYRASKQMRLKLSYLYEKFDSTDWALDDIAADAASQTLLLGNESPDYDVSAIMLYLNYALD</sequence>
<dbReference type="Pfam" id="PF11854">
    <property type="entry name" value="MtrB_PioB"/>
    <property type="match status" value="1"/>
</dbReference>
<evidence type="ECO:0008006" key="6">
    <source>
        <dbReference type="Google" id="ProtNLM"/>
    </source>
</evidence>
<evidence type="ECO:0000256" key="3">
    <source>
        <dbReference type="ARBA" id="ARBA00023237"/>
    </source>
</evidence>
<comment type="subcellular location">
    <subcellularLocation>
        <location evidence="1">Cell outer membrane</location>
    </subcellularLocation>
</comment>
<dbReference type="Gene3D" id="2.40.160.10">
    <property type="entry name" value="Porin"/>
    <property type="match status" value="1"/>
</dbReference>
<evidence type="ECO:0000313" key="4">
    <source>
        <dbReference type="EMBL" id="RDH88590.1"/>
    </source>
</evidence>
<keyword evidence="2" id="KW-0472">Membrane</keyword>
<proteinExistence type="predicted"/>
<dbReference type="Gene3D" id="2.40.170.20">
    <property type="entry name" value="TonB-dependent receptor, beta-barrel domain"/>
    <property type="match status" value="1"/>
</dbReference>
<evidence type="ECO:0000256" key="1">
    <source>
        <dbReference type="ARBA" id="ARBA00004442"/>
    </source>
</evidence>
<comment type="caution">
    <text evidence="4">The sequence shown here is derived from an EMBL/GenBank/DDBJ whole genome shotgun (WGS) entry which is preliminary data.</text>
</comment>
<dbReference type="InterPro" id="IPR020016">
    <property type="entry name" value="Decahaem-assoc_OM_MtrB/PioB"/>
</dbReference>
<dbReference type="InterPro" id="IPR036942">
    <property type="entry name" value="Beta-barrel_TonB_sf"/>
</dbReference>
<keyword evidence="5" id="KW-1185">Reference proteome</keyword>
<accession>A0A370DVB5</accession>
<evidence type="ECO:0000256" key="2">
    <source>
        <dbReference type="ARBA" id="ARBA00023136"/>
    </source>
</evidence>
<evidence type="ECO:0000313" key="5">
    <source>
        <dbReference type="Proteomes" id="UP000254771"/>
    </source>
</evidence>
<keyword evidence="3" id="KW-0998">Cell outer membrane</keyword>
<organism evidence="4 5">
    <name type="scientific">endosymbiont of Escarpia spicata</name>
    <dbReference type="NCBI Taxonomy" id="2200908"/>
    <lineage>
        <taxon>Bacteria</taxon>
        <taxon>Pseudomonadati</taxon>
        <taxon>Pseudomonadota</taxon>
        <taxon>Gammaproteobacteria</taxon>
        <taxon>sulfur-oxidizing symbionts</taxon>
    </lineage>
</organism>
<dbReference type="EMBL" id="QFXE01000001">
    <property type="protein sequence ID" value="RDH88590.1"/>
    <property type="molecule type" value="Genomic_DNA"/>
</dbReference>
<dbReference type="InterPro" id="IPR023614">
    <property type="entry name" value="Porin_dom_sf"/>
</dbReference>
<reference evidence="4 5" key="1">
    <citation type="journal article" date="2018" name="ISME J.">
        <title>Endosymbiont genomes yield clues of tubeworm success.</title>
        <authorList>
            <person name="Li Y."/>
            <person name="Liles M.R."/>
            <person name="Halanych K.M."/>
        </authorList>
    </citation>
    <scope>NUCLEOTIDE SEQUENCE [LARGE SCALE GENOMIC DNA]</scope>
    <source>
        <strain evidence="4">A1462</strain>
    </source>
</reference>
<dbReference type="Proteomes" id="UP000254771">
    <property type="component" value="Unassembled WGS sequence"/>
</dbReference>
<protein>
    <recommendedName>
        <fullName evidence="6">MtrB/PioB family decaheme-associated outer membrane protein</fullName>
    </recommendedName>
</protein>
<gene>
    <name evidence="4" type="ORF">DIZ78_01265</name>
</gene>